<comment type="caution">
    <text evidence="2">The sequence shown here is derived from an EMBL/GenBank/DDBJ whole genome shotgun (WGS) entry which is preliminary data.</text>
</comment>
<dbReference type="InterPro" id="IPR025159">
    <property type="entry name" value="AbiEi_N"/>
</dbReference>
<organism evidence="2 3">
    <name type="scientific">Nocardioides ginsengisoli</name>
    <dbReference type="NCBI Taxonomy" id="363868"/>
    <lineage>
        <taxon>Bacteria</taxon>
        <taxon>Bacillati</taxon>
        <taxon>Actinomycetota</taxon>
        <taxon>Actinomycetes</taxon>
        <taxon>Propionibacteriales</taxon>
        <taxon>Nocardioidaceae</taxon>
        <taxon>Nocardioides</taxon>
    </lineage>
</organism>
<dbReference type="Proteomes" id="UP001597229">
    <property type="component" value="Unassembled WGS sequence"/>
</dbReference>
<gene>
    <name evidence="2" type="ORF">ACFQ3F_19380</name>
</gene>
<evidence type="ECO:0000313" key="2">
    <source>
        <dbReference type="EMBL" id="MFD1249968.1"/>
    </source>
</evidence>
<name>A0ABW3W628_9ACTN</name>
<reference evidence="3" key="1">
    <citation type="journal article" date="2019" name="Int. J. Syst. Evol. Microbiol.">
        <title>The Global Catalogue of Microorganisms (GCM) 10K type strain sequencing project: providing services to taxonomists for standard genome sequencing and annotation.</title>
        <authorList>
            <consortium name="The Broad Institute Genomics Platform"/>
            <consortium name="The Broad Institute Genome Sequencing Center for Infectious Disease"/>
            <person name="Wu L."/>
            <person name="Ma J."/>
        </authorList>
    </citation>
    <scope>NUCLEOTIDE SEQUENCE [LARGE SCALE GENOMIC DNA]</scope>
    <source>
        <strain evidence="3">CCUG 52478</strain>
    </source>
</reference>
<evidence type="ECO:0000313" key="3">
    <source>
        <dbReference type="Proteomes" id="UP001597229"/>
    </source>
</evidence>
<accession>A0ABW3W628</accession>
<dbReference type="Pfam" id="PF13338">
    <property type="entry name" value="AbiEi_4"/>
    <property type="match status" value="1"/>
</dbReference>
<proteinExistence type="predicted"/>
<feature type="domain" description="AbiEi antitoxin N-terminal" evidence="1">
    <location>
        <begin position="10"/>
        <end position="49"/>
    </location>
</feature>
<dbReference type="EMBL" id="JBHTLX010000023">
    <property type="protein sequence ID" value="MFD1249968.1"/>
    <property type="molecule type" value="Genomic_DNA"/>
</dbReference>
<dbReference type="RefSeq" id="WP_367921146.1">
    <property type="nucleotide sequence ID" value="NZ_BAABAC010000040.1"/>
</dbReference>
<evidence type="ECO:0000259" key="1">
    <source>
        <dbReference type="Pfam" id="PF13338"/>
    </source>
</evidence>
<keyword evidence="3" id="KW-1185">Reference proteome</keyword>
<sequence>MTPRVHARIAAGGGVIRRFQLLDLGVSPSEIRRLINAGALVRLRRGVYTSRELWESLDEYVDRPLLLARAAIATMQRGWVLSHDSAAHAWELPILRPAVPLVHVTRPGFTNAWTEYGVRHHLARFSSRQVQQAAGLPALDLARTAVDIARERGVADGVVACDAAMQRGVTRGDLEDAYAIMAFWPGVRAAREAVDLADPGAESVHESLTRLLVIDAGLGTPETQFPVRTAAGVRWCDLRVGNHIVEADGHTKLRPVAEGGVAPRPAHEVVAEERKRERLLKDEGLGVSRVYWEDHWGARRAVAIRRLQREAAETAALHGAELSERLAREADLIRAEYGERRRRPGMPA</sequence>
<protein>
    <submittedName>
        <fullName evidence="2">Type IV toxin-antitoxin system AbiEi family antitoxin domain-containing protein</fullName>
    </submittedName>
</protein>